<dbReference type="EMBL" id="AYXY01000001">
    <property type="protein sequence ID" value="ETN96655.1"/>
    <property type="molecule type" value="Genomic_DNA"/>
</dbReference>
<dbReference type="PANTHER" id="PTHR10204:SF34">
    <property type="entry name" value="NAD(P)H DEHYDROGENASE [QUINONE] 1 ISOFORM 1"/>
    <property type="match status" value="1"/>
</dbReference>
<protein>
    <submittedName>
        <fullName evidence="4">Putative NADPH-quinone reductase (Modulator of drug activity B)</fullName>
    </submittedName>
</protein>
<evidence type="ECO:0000256" key="2">
    <source>
        <dbReference type="ARBA" id="ARBA00023002"/>
    </source>
</evidence>
<proteinExistence type="inferred from homology"/>
<sequence>MKRILIINGHPDKESFNFGLAEAYKNGAVKSGAEVKEINIRDLDFNPNLQFGYRKRTELEPDLIMVQDHLKWAEHLVWVYPVWWSSVPAMMKGLLDRVLLPGFAFKKRENSLFSDKCLTGKTARLICTLDQPGWYYKLIYGSPSHNALKKGTLHYIGVKKVGITAIGPIRLSKDEFRSKWLKKVERLGSQHK</sequence>
<dbReference type="RefSeq" id="WP_038260615.1">
    <property type="nucleotide sequence ID" value="NZ_AYXY01000001.1"/>
</dbReference>
<reference evidence="5" key="1">
    <citation type="submission" date="2013-11" db="EMBL/GenBank/DDBJ databases">
        <title>Draft genome sequence from a member of Zhouia, isolated tidal flat.</title>
        <authorList>
            <person name="Jin H."/>
            <person name="Jeon C.O."/>
        </authorList>
    </citation>
    <scope>NUCLEOTIDE SEQUENCE [LARGE SCALE GENOMIC DNA]</scope>
    <source>
        <strain evidence="5">AD3</strain>
    </source>
</reference>
<evidence type="ECO:0000256" key="1">
    <source>
        <dbReference type="ARBA" id="ARBA00006252"/>
    </source>
</evidence>
<gene>
    <name evidence="4" type="ORF">P278_00810</name>
</gene>
<dbReference type="PANTHER" id="PTHR10204">
    <property type="entry name" value="NAD P H OXIDOREDUCTASE-RELATED"/>
    <property type="match status" value="1"/>
</dbReference>
<dbReference type="PATRIC" id="fig|1286632.3.peg.81"/>
<comment type="similarity">
    <text evidence="1">Belongs to the NAD(P)H dehydrogenase (quinone) family.</text>
</comment>
<reference evidence="4 5" key="2">
    <citation type="journal article" date="2016" name="Genome Announc.">
        <title>Draft Genome Sequence of Zhouia amylolytica AD3, Isolated from Tidal Flat Sediment.</title>
        <authorList>
            <person name="Jia B."/>
            <person name="Jin H.M."/>
            <person name="Lee H.J."/>
            <person name="Jeon C.O."/>
        </authorList>
    </citation>
    <scope>NUCLEOTIDE SEQUENCE [LARGE SCALE GENOMIC DNA]</scope>
    <source>
        <strain evidence="4 5">AD3</strain>
    </source>
</reference>
<evidence type="ECO:0000313" key="5">
    <source>
        <dbReference type="Proteomes" id="UP000018850"/>
    </source>
</evidence>
<organism evidence="4 5">
    <name type="scientific">Zhouia amylolytica AD3</name>
    <dbReference type="NCBI Taxonomy" id="1286632"/>
    <lineage>
        <taxon>Bacteria</taxon>
        <taxon>Pseudomonadati</taxon>
        <taxon>Bacteroidota</taxon>
        <taxon>Flavobacteriia</taxon>
        <taxon>Flavobacteriales</taxon>
        <taxon>Flavobacteriaceae</taxon>
        <taxon>Zhouia</taxon>
    </lineage>
</organism>
<dbReference type="Proteomes" id="UP000018850">
    <property type="component" value="Unassembled WGS sequence"/>
</dbReference>
<dbReference type="Pfam" id="PF02525">
    <property type="entry name" value="Flavodoxin_2"/>
    <property type="match status" value="1"/>
</dbReference>
<dbReference type="AlphaFoldDB" id="W2UR61"/>
<dbReference type="SUPFAM" id="SSF52218">
    <property type="entry name" value="Flavoproteins"/>
    <property type="match status" value="1"/>
</dbReference>
<dbReference type="GO" id="GO:0005829">
    <property type="term" value="C:cytosol"/>
    <property type="evidence" value="ECO:0007669"/>
    <property type="project" value="TreeGrafter"/>
</dbReference>
<name>W2UR61_9FLAO</name>
<dbReference type="InterPro" id="IPR029039">
    <property type="entry name" value="Flavoprotein-like_sf"/>
</dbReference>
<accession>W2UR61</accession>
<dbReference type="eggNOG" id="COG2249">
    <property type="taxonomic scope" value="Bacteria"/>
</dbReference>
<dbReference type="InterPro" id="IPR051545">
    <property type="entry name" value="NAD(P)H_dehydrogenase_qn"/>
</dbReference>
<keyword evidence="5" id="KW-1185">Reference proteome</keyword>
<feature type="domain" description="Flavodoxin-like fold" evidence="3">
    <location>
        <begin position="2"/>
        <end position="174"/>
    </location>
</feature>
<keyword evidence="2" id="KW-0560">Oxidoreductase</keyword>
<dbReference type="Gene3D" id="3.40.50.360">
    <property type="match status" value="1"/>
</dbReference>
<dbReference type="GO" id="GO:0003955">
    <property type="term" value="F:NAD(P)H dehydrogenase (quinone) activity"/>
    <property type="evidence" value="ECO:0007669"/>
    <property type="project" value="TreeGrafter"/>
</dbReference>
<comment type="caution">
    <text evidence="4">The sequence shown here is derived from an EMBL/GenBank/DDBJ whole genome shotgun (WGS) entry which is preliminary data.</text>
</comment>
<evidence type="ECO:0000259" key="3">
    <source>
        <dbReference type="Pfam" id="PF02525"/>
    </source>
</evidence>
<evidence type="ECO:0000313" key="4">
    <source>
        <dbReference type="EMBL" id="ETN96655.1"/>
    </source>
</evidence>
<dbReference type="STRING" id="376730.SAMN04487906_2173"/>
<dbReference type="InterPro" id="IPR003680">
    <property type="entry name" value="Flavodoxin_fold"/>
</dbReference>